<evidence type="ECO:0000256" key="1">
    <source>
        <dbReference type="ARBA" id="ARBA00004651"/>
    </source>
</evidence>
<organism evidence="9">
    <name type="scientific">freshwater metagenome</name>
    <dbReference type="NCBI Taxonomy" id="449393"/>
    <lineage>
        <taxon>unclassified sequences</taxon>
        <taxon>metagenomes</taxon>
        <taxon>ecological metagenomes</taxon>
    </lineage>
</organism>
<evidence type="ECO:0000256" key="5">
    <source>
        <dbReference type="ARBA" id="ARBA00022989"/>
    </source>
</evidence>
<dbReference type="GO" id="GO:0055085">
    <property type="term" value="P:transmembrane transport"/>
    <property type="evidence" value="ECO:0007669"/>
    <property type="project" value="InterPro"/>
</dbReference>
<dbReference type="GO" id="GO:0005886">
    <property type="term" value="C:plasma membrane"/>
    <property type="evidence" value="ECO:0007669"/>
    <property type="project" value="UniProtKB-SubCell"/>
</dbReference>
<dbReference type="Gene3D" id="1.10.3720.10">
    <property type="entry name" value="MetI-like"/>
    <property type="match status" value="1"/>
</dbReference>
<dbReference type="InterPro" id="IPR035906">
    <property type="entry name" value="MetI-like_sf"/>
</dbReference>
<dbReference type="CDD" id="cd06261">
    <property type="entry name" value="TM_PBP2"/>
    <property type="match status" value="1"/>
</dbReference>
<evidence type="ECO:0000256" key="7">
    <source>
        <dbReference type="SAM" id="Phobius"/>
    </source>
</evidence>
<comment type="subcellular location">
    <subcellularLocation>
        <location evidence="1">Cell membrane</location>
        <topology evidence="1">Multi-pass membrane protein</topology>
    </subcellularLocation>
</comment>
<accession>A0A6J7LSN7</accession>
<sequence>MTLVEAGAADWFDVKGTPPKAKQARRLKDGTIGMIVGGAMLGVLLLMGILVPLLSPYESDQSVDMPFMPPSSTFLFGSDGLGRDVFLRVFSSVYLDLGVAFLGVIIPFTLGTIIGIGLAMSRSKKLNAVVGSVIDGINAFPLLVLAIALIAILGPGLQSVVIALSLTNWARYARLSRTRAQVVKQQGYIEAAQTQGYSKPRILFKHLVPNVSSETTAYGLSDLILVILLIASLSFLGLGAQPPTPEWGAMISDGRPTLQMAWWPVVFPGLALCWAGVALSFIAEGVTRRDRDVKS</sequence>
<gene>
    <name evidence="9" type="ORF">UFOPK3772_03443</name>
</gene>
<feature type="transmembrane region" description="Helical" evidence="7">
    <location>
        <begin position="32"/>
        <end position="55"/>
    </location>
</feature>
<feature type="domain" description="ABC transmembrane type-1" evidence="8">
    <location>
        <begin position="93"/>
        <end position="283"/>
    </location>
</feature>
<reference evidence="9" key="1">
    <citation type="submission" date="2020-05" db="EMBL/GenBank/DDBJ databases">
        <authorList>
            <person name="Chiriac C."/>
            <person name="Salcher M."/>
            <person name="Ghai R."/>
            <person name="Kavagutti S V."/>
        </authorList>
    </citation>
    <scope>NUCLEOTIDE SEQUENCE</scope>
</reference>
<dbReference type="InterPro" id="IPR000515">
    <property type="entry name" value="MetI-like"/>
</dbReference>
<evidence type="ECO:0000256" key="6">
    <source>
        <dbReference type="ARBA" id="ARBA00023136"/>
    </source>
</evidence>
<dbReference type="PANTHER" id="PTHR43386">
    <property type="entry name" value="OLIGOPEPTIDE TRANSPORT SYSTEM PERMEASE PROTEIN APPC"/>
    <property type="match status" value="1"/>
</dbReference>
<feature type="transmembrane region" description="Helical" evidence="7">
    <location>
        <begin position="261"/>
        <end position="282"/>
    </location>
</feature>
<keyword evidence="6 7" id="KW-0472">Membrane</keyword>
<feature type="transmembrane region" description="Helical" evidence="7">
    <location>
        <begin position="140"/>
        <end position="167"/>
    </location>
</feature>
<evidence type="ECO:0000256" key="2">
    <source>
        <dbReference type="ARBA" id="ARBA00022448"/>
    </source>
</evidence>
<dbReference type="AlphaFoldDB" id="A0A6J7LSN7"/>
<evidence type="ECO:0000256" key="3">
    <source>
        <dbReference type="ARBA" id="ARBA00022475"/>
    </source>
</evidence>
<dbReference type="Pfam" id="PF00528">
    <property type="entry name" value="BPD_transp_1"/>
    <property type="match status" value="1"/>
</dbReference>
<keyword evidence="3" id="KW-1003">Cell membrane</keyword>
<keyword evidence="2" id="KW-0813">Transport</keyword>
<evidence type="ECO:0000259" key="8">
    <source>
        <dbReference type="PROSITE" id="PS50928"/>
    </source>
</evidence>
<dbReference type="PROSITE" id="PS50928">
    <property type="entry name" value="ABC_TM1"/>
    <property type="match status" value="1"/>
</dbReference>
<keyword evidence="4 7" id="KW-0812">Transmembrane</keyword>
<dbReference type="InterPro" id="IPR050366">
    <property type="entry name" value="BP-dependent_transpt_permease"/>
</dbReference>
<evidence type="ECO:0000256" key="4">
    <source>
        <dbReference type="ARBA" id="ARBA00022692"/>
    </source>
</evidence>
<protein>
    <submittedName>
        <fullName evidence="9">Unannotated protein</fullName>
    </submittedName>
</protein>
<proteinExistence type="predicted"/>
<feature type="transmembrane region" description="Helical" evidence="7">
    <location>
        <begin position="93"/>
        <end position="120"/>
    </location>
</feature>
<feature type="transmembrane region" description="Helical" evidence="7">
    <location>
        <begin position="223"/>
        <end position="241"/>
    </location>
</feature>
<evidence type="ECO:0000313" key="9">
    <source>
        <dbReference type="EMBL" id="CAB4971770.1"/>
    </source>
</evidence>
<dbReference type="SUPFAM" id="SSF161098">
    <property type="entry name" value="MetI-like"/>
    <property type="match status" value="1"/>
</dbReference>
<dbReference type="EMBL" id="CAFBNE010000206">
    <property type="protein sequence ID" value="CAB4971770.1"/>
    <property type="molecule type" value="Genomic_DNA"/>
</dbReference>
<name>A0A6J7LSN7_9ZZZZ</name>
<keyword evidence="5 7" id="KW-1133">Transmembrane helix</keyword>
<dbReference type="PANTHER" id="PTHR43386:SF1">
    <property type="entry name" value="D,D-DIPEPTIDE TRANSPORT SYSTEM PERMEASE PROTEIN DDPC-RELATED"/>
    <property type="match status" value="1"/>
</dbReference>